<reference evidence="2" key="1">
    <citation type="journal article" date="2022" name="Mol. Ecol. Resour.">
        <title>The genomes of chicory, endive, great burdock and yacon provide insights into Asteraceae palaeo-polyploidization history and plant inulin production.</title>
        <authorList>
            <person name="Fan W."/>
            <person name="Wang S."/>
            <person name="Wang H."/>
            <person name="Wang A."/>
            <person name="Jiang F."/>
            <person name="Liu H."/>
            <person name="Zhao H."/>
            <person name="Xu D."/>
            <person name="Zhang Y."/>
        </authorList>
    </citation>
    <scope>NUCLEOTIDE SEQUENCE [LARGE SCALE GENOMIC DNA]</scope>
    <source>
        <strain evidence="2">cv. Punajuju</strain>
    </source>
</reference>
<protein>
    <submittedName>
        <fullName evidence="1">Uncharacterized protein</fullName>
    </submittedName>
</protein>
<keyword evidence="2" id="KW-1185">Reference proteome</keyword>
<comment type="caution">
    <text evidence="1">The sequence shown here is derived from an EMBL/GenBank/DDBJ whole genome shotgun (WGS) entry which is preliminary data.</text>
</comment>
<organism evidence="1 2">
    <name type="scientific">Cichorium intybus</name>
    <name type="common">Chicory</name>
    <dbReference type="NCBI Taxonomy" id="13427"/>
    <lineage>
        <taxon>Eukaryota</taxon>
        <taxon>Viridiplantae</taxon>
        <taxon>Streptophyta</taxon>
        <taxon>Embryophyta</taxon>
        <taxon>Tracheophyta</taxon>
        <taxon>Spermatophyta</taxon>
        <taxon>Magnoliopsida</taxon>
        <taxon>eudicotyledons</taxon>
        <taxon>Gunneridae</taxon>
        <taxon>Pentapetalae</taxon>
        <taxon>asterids</taxon>
        <taxon>campanulids</taxon>
        <taxon>Asterales</taxon>
        <taxon>Asteraceae</taxon>
        <taxon>Cichorioideae</taxon>
        <taxon>Cichorieae</taxon>
        <taxon>Cichoriinae</taxon>
        <taxon>Cichorium</taxon>
    </lineage>
</organism>
<accession>A0ACB9F1L2</accession>
<name>A0ACB9F1L2_CICIN</name>
<dbReference type="Proteomes" id="UP001055811">
    <property type="component" value="Linkage Group LG03"/>
</dbReference>
<evidence type="ECO:0000313" key="1">
    <source>
        <dbReference type="EMBL" id="KAI3764780.1"/>
    </source>
</evidence>
<sequence>MGPVSDLKERKDTTMEASTSKDHMTAMQTQKLKNITPEKKLKGMEASINEDMEVDIINCTNDHEYAFDQSQCEDDDTATSSSFDDTFSDLGFHEHEGDNEVMSESREDAPLMSRKKRVTSDWRKFIRPIMWRCKWLELQIQKFQTQAIKYDKELEKDYQRKESKYKNYELEGLCAKSMPFIHDSHREKPLKRKKMKHEEVDTKLYMSQHNVFSYFVTKKSTTNGGATMDEDQTNPVGTTSTDKNDGNEFRVPDELLTLDFRDDYSLEQILYKIEGAQLRVGDMATKLETIMTENAGRFPSTEEIALHESNNVLPCGIMGSNTPTITGGPSAVASFASQLMKFNTGDDMVKLENEDLNHEKETNLQDVNTPTEQPPVASRKRSTDGILIYNRRSKKPQTDSGAVKIHPIEKLEAPKEEKSKKTDLPSVSEDSSQPEEPAPKLRSVSKLTAPKNKKKRATRARRKSASNLWIRRNSG</sequence>
<gene>
    <name evidence="1" type="ORF">L2E82_14796</name>
</gene>
<dbReference type="EMBL" id="CM042011">
    <property type="protein sequence ID" value="KAI3764780.1"/>
    <property type="molecule type" value="Genomic_DNA"/>
</dbReference>
<proteinExistence type="predicted"/>
<reference evidence="1 2" key="2">
    <citation type="journal article" date="2022" name="Mol. Ecol. Resour.">
        <title>The genomes of chicory, endive, great burdock and yacon provide insights into Asteraceae paleo-polyploidization history and plant inulin production.</title>
        <authorList>
            <person name="Fan W."/>
            <person name="Wang S."/>
            <person name="Wang H."/>
            <person name="Wang A."/>
            <person name="Jiang F."/>
            <person name="Liu H."/>
            <person name="Zhao H."/>
            <person name="Xu D."/>
            <person name="Zhang Y."/>
        </authorList>
    </citation>
    <scope>NUCLEOTIDE SEQUENCE [LARGE SCALE GENOMIC DNA]</scope>
    <source>
        <strain evidence="2">cv. Punajuju</strain>
        <tissue evidence="1">Leaves</tissue>
    </source>
</reference>
<evidence type="ECO:0000313" key="2">
    <source>
        <dbReference type="Proteomes" id="UP001055811"/>
    </source>
</evidence>